<evidence type="ECO:0000313" key="3">
    <source>
        <dbReference type="Proteomes" id="UP000251960"/>
    </source>
</evidence>
<accession>A0A3L6G7K6</accession>
<comment type="caution">
    <text evidence="2">The sequence shown here is derived from an EMBL/GenBank/DDBJ whole genome shotgun (WGS) entry which is preliminary data.</text>
</comment>
<name>A0A3L6G7K6_MAIZE</name>
<dbReference type="Proteomes" id="UP000251960">
    <property type="component" value="Chromosome 10"/>
</dbReference>
<feature type="compositionally biased region" description="Basic residues" evidence="1">
    <location>
        <begin position="45"/>
        <end position="56"/>
    </location>
</feature>
<feature type="region of interest" description="Disordered" evidence="1">
    <location>
        <begin position="24"/>
        <end position="94"/>
    </location>
</feature>
<sequence length="94" mass="10345">MSTSKKGSTGMGTGAIVVLRGWNSGGETRTVNTSSGEEQRAPVSLHRRRGGLRWRGRTPATNSGELWRTTLRERGRREKGERARAGRRRGLGIL</sequence>
<protein>
    <submittedName>
        <fullName evidence="2">Uncharacterized protein</fullName>
    </submittedName>
</protein>
<organism evidence="2 3">
    <name type="scientific">Zea mays</name>
    <name type="common">Maize</name>
    <dbReference type="NCBI Taxonomy" id="4577"/>
    <lineage>
        <taxon>Eukaryota</taxon>
        <taxon>Viridiplantae</taxon>
        <taxon>Streptophyta</taxon>
        <taxon>Embryophyta</taxon>
        <taxon>Tracheophyta</taxon>
        <taxon>Spermatophyta</taxon>
        <taxon>Magnoliopsida</taxon>
        <taxon>Liliopsida</taxon>
        <taxon>Poales</taxon>
        <taxon>Poaceae</taxon>
        <taxon>PACMAD clade</taxon>
        <taxon>Panicoideae</taxon>
        <taxon>Andropogonodae</taxon>
        <taxon>Andropogoneae</taxon>
        <taxon>Tripsacinae</taxon>
        <taxon>Zea</taxon>
    </lineage>
</organism>
<reference evidence="2 3" key="1">
    <citation type="journal article" date="2018" name="Nat. Genet.">
        <title>Extensive intraspecific gene order and gene structural variations between Mo17 and other maize genomes.</title>
        <authorList>
            <person name="Sun S."/>
            <person name="Zhou Y."/>
            <person name="Chen J."/>
            <person name="Shi J."/>
            <person name="Zhao H."/>
            <person name="Zhao H."/>
            <person name="Song W."/>
            <person name="Zhang M."/>
            <person name="Cui Y."/>
            <person name="Dong X."/>
            <person name="Liu H."/>
            <person name="Ma X."/>
            <person name="Jiao Y."/>
            <person name="Wang B."/>
            <person name="Wei X."/>
            <person name="Stein J.C."/>
            <person name="Glaubitz J.C."/>
            <person name="Lu F."/>
            <person name="Yu G."/>
            <person name="Liang C."/>
            <person name="Fengler K."/>
            <person name="Li B."/>
            <person name="Rafalski A."/>
            <person name="Schnable P.S."/>
            <person name="Ware D.H."/>
            <person name="Buckler E.S."/>
            <person name="Lai J."/>
        </authorList>
    </citation>
    <scope>NUCLEOTIDE SEQUENCE [LARGE SCALE GENOMIC DNA]</scope>
    <source>
        <strain evidence="3">cv. Missouri 17</strain>
        <tissue evidence="2">Seedling</tissue>
    </source>
</reference>
<evidence type="ECO:0000256" key="1">
    <source>
        <dbReference type="SAM" id="MobiDB-lite"/>
    </source>
</evidence>
<feature type="compositionally biased region" description="Basic and acidic residues" evidence="1">
    <location>
        <begin position="70"/>
        <end position="84"/>
    </location>
</feature>
<evidence type="ECO:0000313" key="2">
    <source>
        <dbReference type="EMBL" id="PWZ43869.1"/>
    </source>
</evidence>
<gene>
    <name evidence="2" type="ORF">Zm00014a_010064</name>
</gene>
<dbReference type="EMBL" id="NCVQ01000002">
    <property type="protein sequence ID" value="PWZ43869.1"/>
    <property type="molecule type" value="Genomic_DNA"/>
</dbReference>
<dbReference type="AlphaFoldDB" id="A0A3L6G7K6"/>
<proteinExistence type="predicted"/>
<feature type="compositionally biased region" description="Basic residues" evidence="1">
    <location>
        <begin position="85"/>
        <end position="94"/>
    </location>
</feature>
<feature type="compositionally biased region" description="Polar residues" evidence="1">
    <location>
        <begin position="25"/>
        <end position="36"/>
    </location>
</feature>